<evidence type="ECO:0000313" key="2">
    <source>
        <dbReference type="Proteomes" id="UP000179381"/>
    </source>
</evidence>
<dbReference type="PANTHER" id="PTHR39189">
    <property type="entry name" value="UPF0173 METAL-DEPENDENT HYDROLASE YTKL"/>
    <property type="match status" value="1"/>
</dbReference>
<name>A0A1F6XEP6_9BACT</name>
<evidence type="ECO:0008006" key="3">
    <source>
        <dbReference type="Google" id="ProtNLM"/>
    </source>
</evidence>
<accession>A0A1F6XEP6</accession>
<reference evidence="1 2" key="1">
    <citation type="journal article" date="2016" name="Nat. Commun.">
        <title>Thousands of microbial genomes shed light on interconnected biogeochemical processes in an aquifer system.</title>
        <authorList>
            <person name="Anantharaman K."/>
            <person name="Brown C.T."/>
            <person name="Hug L.A."/>
            <person name="Sharon I."/>
            <person name="Castelle C.J."/>
            <person name="Probst A.J."/>
            <person name="Thomas B.C."/>
            <person name="Singh A."/>
            <person name="Wilkins M.J."/>
            <person name="Karaoz U."/>
            <person name="Brodie E.L."/>
            <person name="Williams K.H."/>
            <person name="Hubbard S.S."/>
            <person name="Banfield J.F."/>
        </authorList>
    </citation>
    <scope>NUCLEOTIDE SEQUENCE [LARGE SCALE GENOMIC DNA]</scope>
</reference>
<dbReference type="Pfam" id="PF13483">
    <property type="entry name" value="Lactamase_B_3"/>
    <property type="match status" value="1"/>
</dbReference>
<dbReference type="Proteomes" id="UP000179381">
    <property type="component" value="Unassembled WGS sequence"/>
</dbReference>
<dbReference type="PANTHER" id="PTHR39189:SF1">
    <property type="entry name" value="UPF0173 METAL-DEPENDENT HYDROLASE YTKL"/>
    <property type="match status" value="1"/>
</dbReference>
<sequence>MIITYFGKQFFKIAQGEMALAFNPISKQSRNSRPGGPARFGADIALSTTNHPDYNGLEQVEHGERKPFVISGPGDYEVKEIFVKGAMSESVLGGKKYINTIYALTLDNISLAFLGALSNPELSQEAQEAIGSPDILFIPVDGAGLIDAKASAKLASTLEPKMIIPMDYDEKSLKTFLKEIGEEKAEMVDKVTIKRKDLEGKEGEVIVLKPS</sequence>
<protein>
    <recommendedName>
        <fullName evidence="3">Zn-dependent hydrolase</fullName>
    </recommendedName>
</protein>
<dbReference type="EMBL" id="MFVH01000004">
    <property type="protein sequence ID" value="OGI92660.1"/>
    <property type="molecule type" value="Genomic_DNA"/>
</dbReference>
<gene>
    <name evidence="1" type="ORF">A2933_02530</name>
</gene>
<dbReference type="InterPro" id="IPR036866">
    <property type="entry name" value="RibonucZ/Hydroxyglut_hydro"/>
</dbReference>
<proteinExistence type="predicted"/>
<evidence type="ECO:0000313" key="1">
    <source>
        <dbReference type="EMBL" id="OGI92660.1"/>
    </source>
</evidence>
<organism evidence="1 2">
    <name type="scientific">Candidatus Nomurabacteria bacterium RIFCSPLOWO2_01_FULL_46_18</name>
    <dbReference type="NCBI Taxonomy" id="1801783"/>
    <lineage>
        <taxon>Bacteria</taxon>
        <taxon>Candidatus Nomuraibacteriota</taxon>
    </lineage>
</organism>
<dbReference type="Gene3D" id="3.60.15.10">
    <property type="entry name" value="Ribonuclease Z/Hydroxyacylglutathione hydrolase-like"/>
    <property type="match status" value="1"/>
</dbReference>
<dbReference type="AlphaFoldDB" id="A0A1F6XEP6"/>
<comment type="caution">
    <text evidence="1">The sequence shown here is derived from an EMBL/GenBank/DDBJ whole genome shotgun (WGS) entry which is preliminary data.</text>
</comment>